<sequence>MVSCVFVPMPLLCLSFFLCVDSPCDQELTIFVFGDSNSDTGAYEAGTGLITRPTSGMTFFHHSVGRFCDGQLNISVHGGHNFWVRNSGPLGCLPMKLAITCKNTSDLDQHGCLQSLNAEQSLLMRNCT</sequence>
<dbReference type="EMBL" id="JBAMMX010000005">
    <property type="protein sequence ID" value="KAK6941125.1"/>
    <property type="molecule type" value="Genomic_DNA"/>
</dbReference>
<accession>A0AAN8VWB4</accession>
<evidence type="ECO:0000313" key="3">
    <source>
        <dbReference type="EMBL" id="KAK6941125.1"/>
    </source>
</evidence>
<keyword evidence="2" id="KW-0732">Signal</keyword>
<evidence type="ECO:0008006" key="5">
    <source>
        <dbReference type="Google" id="ProtNLM"/>
    </source>
</evidence>
<comment type="similarity">
    <text evidence="1">Belongs to the 'GDSL' lipolytic enzyme family.</text>
</comment>
<dbReference type="PANTHER" id="PTHR22835">
    <property type="entry name" value="ZINC FINGER FYVE DOMAIN CONTAINING PROTEIN"/>
    <property type="match status" value="1"/>
</dbReference>
<dbReference type="PANTHER" id="PTHR22835:SF158">
    <property type="entry name" value="GDSL ESTERASE_LIPASE LIP-4-LIKE ISOFORM X1"/>
    <property type="match status" value="1"/>
</dbReference>
<keyword evidence="4" id="KW-1185">Reference proteome</keyword>
<protein>
    <recommendedName>
        <fullName evidence="5">GDSL esterase/lipase</fullName>
    </recommendedName>
</protein>
<name>A0AAN8VWB4_9MAGN</name>
<reference evidence="3 4" key="1">
    <citation type="submission" date="2023-12" db="EMBL/GenBank/DDBJ databases">
        <title>A high-quality genome assembly for Dillenia turbinata (Dilleniales).</title>
        <authorList>
            <person name="Chanderbali A."/>
        </authorList>
    </citation>
    <scope>NUCLEOTIDE SEQUENCE [LARGE SCALE GENOMIC DNA]</scope>
    <source>
        <strain evidence="3">LSX21</strain>
        <tissue evidence="3">Leaf</tissue>
    </source>
</reference>
<dbReference type="Proteomes" id="UP001370490">
    <property type="component" value="Unassembled WGS sequence"/>
</dbReference>
<evidence type="ECO:0000313" key="4">
    <source>
        <dbReference type="Proteomes" id="UP001370490"/>
    </source>
</evidence>
<dbReference type="AlphaFoldDB" id="A0AAN8VWB4"/>
<organism evidence="3 4">
    <name type="scientific">Dillenia turbinata</name>
    <dbReference type="NCBI Taxonomy" id="194707"/>
    <lineage>
        <taxon>Eukaryota</taxon>
        <taxon>Viridiplantae</taxon>
        <taxon>Streptophyta</taxon>
        <taxon>Embryophyta</taxon>
        <taxon>Tracheophyta</taxon>
        <taxon>Spermatophyta</taxon>
        <taxon>Magnoliopsida</taxon>
        <taxon>eudicotyledons</taxon>
        <taxon>Gunneridae</taxon>
        <taxon>Pentapetalae</taxon>
        <taxon>Dilleniales</taxon>
        <taxon>Dilleniaceae</taxon>
        <taxon>Dillenia</taxon>
    </lineage>
</organism>
<comment type="caution">
    <text evidence="3">The sequence shown here is derived from an EMBL/GenBank/DDBJ whole genome shotgun (WGS) entry which is preliminary data.</text>
</comment>
<evidence type="ECO:0000256" key="2">
    <source>
        <dbReference type="SAM" id="SignalP"/>
    </source>
</evidence>
<gene>
    <name evidence="3" type="ORF">RJ641_030656</name>
</gene>
<proteinExistence type="inferred from homology"/>
<evidence type="ECO:0000256" key="1">
    <source>
        <dbReference type="ARBA" id="ARBA00008668"/>
    </source>
</evidence>
<feature type="signal peptide" evidence="2">
    <location>
        <begin position="1"/>
        <end position="26"/>
    </location>
</feature>
<feature type="chain" id="PRO_5042898672" description="GDSL esterase/lipase" evidence="2">
    <location>
        <begin position="27"/>
        <end position="128"/>
    </location>
</feature>